<dbReference type="GO" id="GO:0030170">
    <property type="term" value="F:pyridoxal phosphate binding"/>
    <property type="evidence" value="ECO:0007669"/>
    <property type="project" value="InterPro"/>
</dbReference>
<feature type="region of interest" description="Disordered" evidence="12">
    <location>
        <begin position="1"/>
        <end position="47"/>
    </location>
</feature>
<keyword evidence="9 11" id="KW-0456">Lyase</keyword>
<dbReference type="EC" id="4.3.1.19" evidence="11"/>
<dbReference type="Proteomes" id="UP000799776">
    <property type="component" value="Unassembled WGS sequence"/>
</dbReference>
<dbReference type="NCBIfam" id="NF006674">
    <property type="entry name" value="PRK09224.1"/>
    <property type="match status" value="1"/>
</dbReference>
<organism evidence="14 15">
    <name type="scientific">Saccharata proteae CBS 121410</name>
    <dbReference type="NCBI Taxonomy" id="1314787"/>
    <lineage>
        <taxon>Eukaryota</taxon>
        <taxon>Fungi</taxon>
        <taxon>Dikarya</taxon>
        <taxon>Ascomycota</taxon>
        <taxon>Pezizomycotina</taxon>
        <taxon>Dothideomycetes</taxon>
        <taxon>Dothideomycetes incertae sedis</taxon>
        <taxon>Botryosphaeriales</taxon>
        <taxon>Saccharataceae</taxon>
        <taxon>Saccharata</taxon>
    </lineage>
</organism>
<dbReference type="GO" id="GO:0003941">
    <property type="term" value="F:L-serine ammonia-lyase activity"/>
    <property type="evidence" value="ECO:0007669"/>
    <property type="project" value="TreeGrafter"/>
</dbReference>
<keyword evidence="5 11" id="KW-0028">Amino-acid biosynthesis</keyword>
<dbReference type="GO" id="GO:0009097">
    <property type="term" value="P:isoleucine biosynthetic process"/>
    <property type="evidence" value="ECO:0007669"/>
    <property type="project" value="UniProtKB-UniRule"/>
</dbReference>
<dbReference type="InterPro" id="IPR000634">
    <property type="entry name" value="Ser/Thr_deHydtase_PyrdxlP-BS"/>
</dbReference>
<dbReference type="CDD" id="cd01562">
    <property type="entry name" value="Thr-dehyd"/>
    <property type="match status" value="1"/>
</dbReference>
<dbReference type="InterPro" id="IPR045865">
    <property type="entry name" value="ACT-like_dom_sf"/>
</dbReference>
<dbReference type="Pfam" id="PF00291">
    <property type="entry name" value="PALP"/>
    <property type="match status" value="1"/>
</dbReference>
<evidence type="ECO:0000313" key="15">
    <source>
        <dbReference type="Proteomes" id="UP000799776"/>
    </source>
</evidence>
<keyword evidence="7" id="KW-0677">Repeat</keyword>
<comment type="catalytic activity">
    <reaction evidence="1 11">
        <text>L-threonine = 2-oxobutanoate + NH4(+)</text>
        <dbReference type="Rhea" id="RHEA:22108"/>
        <dbReference type="ChEBI" id="CHEBI:16763"/>
        <dbReference type="ChEBI" id="CHEBI:28938"/>
        <dbReference type="ChEBI" id="CHEBI:57926"/>
        <dbReference type="EC" id="4.3.1.19"/>
    </reaction>
</comment>
<dbReference type="NCBIfam" id="TIGR01124">
    <property type="entry name" value="ilvA_2Cterm"/>
    <property type="match status" value="1"/>
</dbReference>
<dbReference type="InterPro" id="IPR038110">
    <property type="entry name" value="TD_ACT-like_sf"/>
</dbReference>
<evidence type="ECO:0000313" key="14">
    <source>
        <dbReference type="EMBL" id="KAF2085167.1"/>
    </source>
</evidence>
<dbReference type="InterPro" id="IPR036052">
    <property type="entry name" value="TrpB-like_PALP_sf"/>
</dbReference>
<dbReference type="SUPFAM" id="SSF55021">
    <property type="entry name" value="ACT-like"/>
    <property type="match status" value="2"/>
</dbReference>
<name>A0A9P4HR78_9PEZI</name>
<feature type="compositionally biased region" description="Polar residues" evidence="12">
    <location>
        <begin position="1"/>
        <end position="21"/>
    </location>
</feature>
<reference evidence="14" key="1">
    <citation type="journal article" date="2020" name="Stud. Mycol.">
        <title>101 Dothideomycetes genomes: a test case for predicting lifestyles and emergence of pathogens.</title>
        <authorList>
            <person name="Haridas S."/>
            <person name="Albert R."/>
            <person name="Binder M."/>
            <person name="Bloem J."/>
            <person name="Labutti K."/>
            <person name="Salamov A."/>
            <person name="Andreopoulos B."/>
            <person name="Baker S."/>
            <person name="Barry K."/>
            <person name="Bills G."/>
            <person name="Bluhm B."/>
            <person name="Cannon C."/>
            <person name="Castanera R."/>
            <person name="Culley D."/>
            <person name="Daum C."/>
            <person name="Ezra D."/>
            <person name="Gonzalez J."/>
            <person name="Henrissat B."/>
            <person name="Kuo A."/>
            <person name="Liang C."/>
            <person name="Lipzen A."/>
            <person name="Lutzoni F."/>
            <person name="Magnuson J."/>
            <person name="Mondo S."/>
            <person name="Nolan M."/>
            <person name="Ohm R."/>
            <person name="Pangilinan J."/>
            <person name="Park H.-J."/>
            <person name="Ramirez L."/>
            <person name="Alfaro M."/>
            <person name="Sun H."/>
            <person name="Tritt A."/>
            <person name="Yoshinaga Y."/>
            <person name="Zwiers L.-H."/>
            <person name="Turgeon B."/>
            <person name="Goodwin S."/>
            <person name="Spatafora J."/>
            <person name="Crous P."/>
            <person name="Grigoriev I."/>
        </authorList>
    </citation>
    <scope>NUCLEOTIDE SEQUENCE</scope>
    <source>
        <strain evidence="14">CBS 121410</strain>
    </source>
</reference>
<dbReference type="CDD" id="cd04906">
    <property type="entry name" value="ACT_ThrD-I_1"/>
    <property type="match status" value="1"/>
</dbReference>
<dbReference type="PANTHER" id="PTHR48078:SF11">
    <property type="entry name" value="THREONINE DEHYDRATASE, MITOCHONDRIAL"/>
    <property type="match status" value="1"/>
</dbReference>
<feature type="domain" description="ACT-like" evidence="13">
    <location>
        <begin position="496"/>
        <end position="570"/>
    </location>
</feature>
<keyword evidence="15" id="KW-1185">Reference proteome</keyword>
<keyword evidence="10 11" id="KW-0100">Branched-chain amino acid biosynthesis</keyword>
<dbReference type="GO" id="GO:0006567">
    <property type="term" value="P:L-threonine catabolic process"/>
    <property type="evidence" value="ECO:0007669"/>
    <property type="project" value="TreeGrafter"/>
</dbReference>
<evidence type="ECO:0000256" key="10">
    <source>
        <dbReference type="ARBA" id="ARBA00023304"/>
    </source>
</evidence>
<evidence type="ECO:0000256" key="8">
    <source>
        <dbReference type="ARBA" id="ARBA00022898"/>
    </source>
</evidence>
<dbReference type="Gene3D" id="3.40.50.1100">
    <property type="match status" value="2"/>
</dbReference>
<comment type="similarity">
    <text evidence="4 11">Belongs to the serine/threonine dehydratase family.</text>
</comment>
<dbReference type="GO" id="GO:0006565">
    <property type="term" value="P:L-serine catabolic process"/>
    <property type="evidence" value="ECO:0007669"/>
    <property type="project" value="TreeGrafter"/>
</dbReference>
<dbReference type="Gene3D" id="3.40.1020.10">
    <property type="entry name" value="Biosynthetic Threonine Deaminase, Domain 3"/>
    <property type="match status" value="1"/>
</dbReference>
<keyword evidence="6 11" id="KW-0412">Isoleucine biosynthesis</keyword>
<evidence type="ECO:0000256" key="3">
    <source>
        <dbReference type="ARBA" id="ARBA00004810"/>
    </source>
</evidence>
<evidence type="ECO:0000256" key="11">
    <source>
        <dbReference type="RuleBase" id="RU362012"/>
    </source>
</evidence>
<evidence type="ECO:0000256" key="6">
    <source>
        <dbReference type="ARBA" id="ARBA00022624"/>
    </source>
</evidence>
<comment type="cofactor">
    <cofactor evidence="2 11">
        <name>pyridoxal 5'-phosphate</name>
        <dbReference type="ChEBI" id="CHEBI:597326"/>
    </cofactor>
</comment>
<accession>A0A9P4HR78</accession>
<dbReference type="InterPro" id="IPR005787">
    <property type="entry name" value="Thr_deHydtase_biosynth"/>
</dbReference>
<feature type="domain" description="ACT-like" evidence="13">
    <location>
        <begin position="389"/>
        <end position="463"/>
    </location>
</feature>
<keyword evidence="8 11" id="KW-0663">Pyridoxal phosphate</keyword>
<dbReference type="CDD" id="cd04907">
    <property type="entry name" value="ACT_ThrD-I_2"/>
    <property type="match status" value="1"/>
</dbReference>
<dbReference type="PROSITE" id="PS00165">
    <property type="entry name" value="DEHYDRATASE_SER_THR"/>
    <property type="match status" value="1"/>
</dbReference>
<proteinExistence type="inferred from homology"/>
<evidence type="ECO:0000256" key="7">
    <source>
        <dbReference type="ARBA" id="ARBA00022737"/>
    </source>
</evidence>
<protein>
    <recommendedName>
        <fullName evidence="11">Threonine dehydratase</fullName>
        <ecNumber evidence="11">4.3.1.19</ecNumber>
    </recommendedName>
    <alternativeName>
        <fullName evidence="11">Threonine deaminase</fullName>
    </alternativeName>
</protein>
<evidence type="ECO:0000259" key="13">
    <source>
        <dbReference type="PROSITE" id="PS51672"/>
    </source>
</evidence>
<dbReference type="FunFam" id="3.40.50.1100:FF:000008">
    <property type="entry name" value="L-threonine dehydratase"/>
    <property type="match status" value="1"/>
</dbReference>
<dbReference type="PANTHER" id="PTHR48078">
    <property type="entry name" value="THREONINE DEHYDRATASE, MITOCHONDRIAL-RELATED"/>
    <property type="match status" value="1"/>
</dbReference>
<sequence>MAVPETTTVETNGSSRPQTPHISGLALTEYTANPTPPPSSPKEQARSAVPEHFLLPNGYPDYLRLILTSRVYEVVKETPLTHAVNLSNRLECNVMLKREDLQPVFSFKLRGAYNKMAHLDQKQSFKGVVACSAGNHAQGVAYSARKLKIPATIVMPSGTPDIKHKNVARLGGHVVLHGPDFDAAKEEAHRLEKLHGLVNIAPFDDPYIIAGQGTIGMELLRQTNLQDLEVVFCCVGGGGLIAGVGVYIKRIAPHVKVIGVETYDANAMVQSLAAKKRVVLQEVGLFADGAAVKTVGEETFRLCSEVVDDVIEVSTDEICAAIKDVFEDTRSIVEPAGALALAGLKKYVQAHPSPNPSRGLIAIASGANMNFDRLRFVAERAALGEKKEALLSVTIPERAGSFVNLIKAVQPMAVTEFAYRYADASHANILIGIALSPLTREADLADLLIRLEQDGMPATDLSGNELAKSHIRYLVGGRAPANPSPSTTATAQGQEHLYMFEFPERGGALYTFLTALQPDMNISLFHYRNHGGDVAKILAGIQCPEGKEGELDAFLRDIRYPFRECTDDAVYRMFLRG</sequence>
<dbReference type="InterPro" id="IPR001926">
    <property type="entry name" value="TrpB-like_PALP"/>
</dbReference>
<dbReference type="OrthoDB" id="4418812at2759"/>
<dbReference type="InterPro" id="IPR050147">
    <property type="entry name" value="Ser/Thr_Dehydratase"/>
</dbReference>
<dbReference type="Pfam" id="PF00585">
    <property type="entry name" value="Thr_dehydrat_C"/>
    <property type="match status" value="2"/>
</dbReference>
<evidence type="ECO:0000256" key="12">
    <source>
        <dbReference type="SAM" id="MobiDB-lite"/>
    </source>
</evidence>
<dbReference type="GO" id="GO:0004794">
    <property type="term" value="F:threonine deaminase activity"/>
    <property type="evidence" value="ECO:0007669"/>
    <property type="project" value="UniProtKB-UniRule"/>
</dbReference>
<evidence type="ECO:0000256" key="4">
    <source>
        <dbReference type="ARBA" id="ARBA00010869"/>
    </source>
</evidence>
<dbReference type="SUPFAM" id="SSF53686">
    <property type="entry name" value="Tryptophan synthase beta subunit-like PLP-dependent enzymes"/>
    <property type="match status" value="1"/>
</dbReference>
<evidence type="ECO:0000256" key="2">
    <source>
        <dbReference type="ARBA" id="ARBA00001933"/>
    </source>
</evidence>
<dbReference type="PROSITE" id="PS51672">
    <property type="entry name" value="ACT_LIKE"/>
    <property type="match status" value="2"/>
</dbReference>
<comment type="pathway">
    <text evidence="3 11">Amino-acid biosynthesis; L-isoleucine biosynthesis; 2-oxobutanoate from L-threonine: step 1/1.</text>
</comment>
<dbReference type="EMBL" id="ML978733">
    <property type="protein sequence ID" value="KAF2085167.1"/>
    <property type="molecule type" value="Genomic_DNA"/>
</dbReference>
<gene>
    <name evidence="14" type="ORF">K490DRAFT_47298</name>
</gene>
<dbReference type="InterPro" id="IPR001721">
    <property type="entry name" value="TD_ACT-like"/>
</dbReference>
<dbReference type="AlphaFoldDB" id="A0A9P4HR78"/>
<comment type="caution">
    <text evidence="14">The sequence shown here is derived from an EMBL/GenBank/DDBJ whole genome shotgun (WGS) entry which is preliminary data.</text>
</comment>
<evidence type="ECO:0000256" key="9">
    <source>
        <dbReference type="ARBA" id="ARBA00023239"/>
    </source>
</evidence>
<evidence type="ECO:0000256" key="5">
    <source>
        <dbReference type="ARBA" id="ARBA00022605"/>
    </source>
</evidence>
<evidence type="ECO:0000256" key="1">
    <source>
        <dbReference type="ARBA" id="ARBA00001274"/>
    </source>
</evidence>